<accession>A0AAV7MS96</accession>
<feature type="region of interest" description="Disordered" evidence="4">
    <location>
        <begin position="33"/>
        <end position="68"/>
    </location>
</feature>
<feature type="coiled-coil region" evidence="3">
    <location>
        <begin position="419"/>
        <end position="496"/>
    </location>
</feature>
<organism evidence="5 6">
    <name type="scientific">Pleurodeles waltl</name>
    <name type="common">Iberian ribbed newt</name>
    <dbReference type="NCBI Taxonomy" id="8319"/>
    <lineage>
        <taxon>Eukaryota</taxon>
        <taxon>Metazoa</taxon>
        <taxon>Chordata</taxon>
        <taxon>Craniata</taxon>
        <taxon>Vertebrata</taxon>
        <taxon>Euteleostomi</taxon>
        <taxon>Amphibia</taxon>
        <taxon>Batrachia</taxon>
        <taxon>Caudata</taxon>
        <taxon>Salamandroidea</taxon>
        <taxon>Salamandridae</taxon>
        <taxon>Pleurodelinae</taxon>
        <taxon>Pleurodeles</taxon>
    </lineage>
</organism>
<evidence type="ECO:0000256" key="4">
    <source>
        <dbReference type="SAM" id="MobiDB-lite"/>
    </source>
</evidence>
<comment type="similarity">
    <text evidence="1">Belongs to the FAM161 family.</text>
</comment>
<evidence type="ECO:0000256" key="1">
    <source>
        <dbReference type="ARBA" id="ARBA00006663"/>
    </source>
</evidence>
<dbReference type="Proteomes" id="UP001066276">
    <property type="component" value="Chromosome 9"/>
</dbReference>
<evidence type="ECO:0000256" key="3">
    <source>
        <dbReference type="SAM" id="Coils"/>
    </source>
</evidence>
<dbReference type="PANTHER" id="PTHR21501">
    <property type="entry name" value="PROTEIN FAM-161"/>
    <property type="match status" value="1"/>
</dbReference>
<dbReference type="EMBL" id="JANPWB010000013">
    <property type="protein sequence ID" value="KAJ1106256.1"/>
    <property type="molecule type" value="Genomic_DNA"/>
</dbReference>
<evidence type="ECO:0000313" key="5">
    <source>
        <dbReference type="EMBL" id="KAJ1106256.1"/>
    </source>
</evidence>
<feature type="region of interest" description="Disordered" evidence="4">
    <location>
        <begin position="259"/>
        <end position="296"/>
    </location>
</feature>
<comment type="caution">
    <text evidence="5">The sequence shown here is derived from an EMBL/GenBank/DDBJ whole genome shotgun (WGS) entry which is preliminary data.</text>
</comment>
<dbReference type="Pfam" id="PF10595">
    <property type="entry name" value="FAM161A_B"/>
    <property type="match status" value="1"/>
</dbReference>
<sequence>MEEPLEDSGEIPQKKIGLTKACLHVGVEVDDNRAQAAKAEHSSGLEKPLGDQRHDLKSPSSNGSECKSDCCQVEDTLAFLSSHMKELQILVPDDPSKQALQTPVGHPGNFFTFQQRWDGIPFKPSPVDPPSSDQSWGHTSKKVAKSVTWWSSSKPCLTTILEHEKKRPLRRGRTQAWQEGDRVEKQNQDWPTLLSSKIPTQFMMKIPDKDDRKDSNKKRQMWILAIENHFKDLNRAPSHPSLVDAGAEGQVEHAVNAAHVGQKTDSNEKTVSNQDTECKRKGQPPSMEPTLLNSSSPTKSMWILPSWKQRCRQTSEDELTFQPAIHKTIPNFDILHRKFQKALEKTRIKRNVTQCKPFQLQTSNTKAFYTQHVLMENDTHSKDKHCIRRERQHGPHRKYDTSQALPSTNKTFEKRQAAIRQWLLEAGKLDQEKKDVEERRKRKAQRIRRRVQKCLAVRGVLLSKKEELNRKLQDFRQQNEEREAEYQAALREMQARVNQRPFLFQQVTQVP</sequence>
<keyword evidence="6" id="KW-1185">Reference proteome</keyword>
<dbReference type="InterPro" id="IPR051655">
    <property type="entry name" value="FAM161"/>
</dbReference>
<gene>
    <name evidence="5" type="ORF">NDU88_003659</name>
</gene>
<evidence type="ECO:0008006" key="7">
    <source>
        <dbReference type="Google" id="ProtNLM"/>
    </source>
</evidence>
<evidence type="ECO:0000256" key="2">
    <source>
        <dbReference type="ARBA" id="ARBA00023054"/>
    </source>
</evidence>
<dbReference type="GO" id="GO:0044782">
    <property type="term" value="P:cilium organization"/>
    <property type="evidence" value="ECO:0007669"/>
    <property type="project" value="TreeGrafter"/>
</dbReference>
<evidence type="ECO:0000313" key="6">
    <source>
        <dbReference type="Proteomes" id="UP001066276"/>
    </source>
</evidence>
<dbReference type="GO" id="GO:0036064">
    <property type="term" value="C:ciliary basal body"/>
    <property type="evidence" value="ECO:0007669"/>
    <property type="project" value="TreeGrafter"/>
</dbReference>
<keyword evidence="2 3" id="KW-0175">Coiled coil</keyword>
<dbReference type="GO" id="GO:0032391">
    <property type="term" value="C:photoreceptor connecting cilium"/>
    <property type="evidence" value="ECO:0007669"/>
    <property type="project" value="TreeGrafter"/>
</dbReference>
<reference evidence="5" key="1">
    <citation type="journal article" date="2022" name="bioRxiv">
        <title>Sequencing and chromosome-scale assembly of the giantPleurodeles waltlgenome.</title>
        <authorList>
            <person name="Brown T."/>
            <person name="Elewa A."/>
            <person name="Iarovenko S."/>
            <person name="Subramanian E."/>
            <person name="Araus A.J."/>
            <person name="Petzold A."/>
            <person name="Susuki M."/>
            <person name="Suzuki K.-i.T."/>
            <person name="Hayashi T."/>
            <person name="Toyoda A."/>
            <person name="Oliveira C."/>
            <person name="Osipova E."/>
            <person name="Leigh N.D."/>
            <person name="Simon A."/>
            <person name="Yun M.H."/>
        </authorList>
    </citation>
    <scope>NUCLEOTIDE SEQUENCE</scope>
    <source>
        <strain evidence="5">20211129_DDA</strain>
        <tissue evidence="5">Liver</tissue>
    </source>
</reference>
<proteinExistence type="inferred from homology"/>
<dbReference type="InterPro" id="IPR019579">
    <property type="entry name" value="FAM161A/B"/>
</dbReference>
<dbReference type="AlphaFoldDB" id="A0AAV7MS96"/>
<protein>
    <recommendedName>
        <fullName evidence="7">ALMS motif domain-containing protein</fullName>
    </recommendedName>
</protein>
<dbReference type="PANTHER" id="PTHR21501:SF5">
    <property type="entry name" value="TESTIS-SPECIFIC PROTEIN 10-INTERACTING PROTEIN"/>
    <property type="match status" value="1"/>
</dbReference>
<name>A0AAV7MS96_PLEWA</name>
<feature type="compositionally biased region" description="Basic and acidic residues" evidence="4">
    <location>
        <begin position="33"/>
        <end position="57"/>
    </location>
</feature>